<proteinExistence type="inferred from homology"/>
<dbReference type="SUPFAM" id="SSF52402">
    <property type="entry name" value="Adenine nucleotide alpha hydrolases-like"/>
    <property type="match status" value="2"/>
</dbReference>
<organism evidence="3 4">
    <name type="scientific">Luteimonas kalidii</name>
    <dbReference type="NCBI Taxonomy" id="3042025"/>
    <lineage>
        <taxon>Bacteria</taxon>
        <taxon>Pseudomonadati</taxon>
        <taxon>Pseudomonadota</taxon>
        <taxon>Gammaproteobacteria</taxon>
        <taxon>Lysobacterales</taxon>
        <taxon>Lysobacteraceae</taxon>
        <taxon>Luteimonas</taxon>
    </lineage>
</organism>
<evidence type="ECO:0000259" key="2">
    <source>
        <dbReference type="Pfam" id="PF00582"/>
    </source>
</evidence>
<dbReference type="InterPro" id="IPR006016">
    <property type="entry name" value="UspA"/>
</dbReference>
<protein>
    <submittedName>
        <fullName evidence="3">Universal stress protein</fullName>
    </submittedName>
</protein>
<comment type="caution">
    <text evidence="3">The sequence shown here is derived from an EMBL/GenBank/DDBJ whole genome shotgun (WGS) entry which is preliminary data.</text>
</comment>
<dbReference type="InterPro" id="IPR006015">
    <property type="entry name" value="Universal_stress_UspA"/>
</dbReference>
<dbReference type="Pfam" id="PF00582">
    <property type="entry name" value="Usp"/>
    <property type="match status" value="2"/>
</dbReference>
<evidence type="ECO:0000256" key="1">
    <source>
        <dbReference type="ARBA" id="ARBA00008791"/>
    </source>
</evidence>
<dbReference type="Gene3D" id="3.40.50.12370">
    <property type="match status" value="1"/>
</dbReference>
<dbReference type="PANTHER" id="PTHR46268:SF15">
    <property type="entry name" value="UNIVERSAL STRESS PROTEIN HP_0031"/>
    <property type="match status" value="1"/>
</dbReference>
<accession>A0ABT6JVW9</accession>
<sequence>MTEQTIGQSHLNIGGRVLAAIDPSVYSESVAHYAAWAAKRLDAPLEYLHVLDRHPEHAPSSDLSGNLALGARETLLQELAALDESRSRLAQDCGRALLGHAQAIAVSFHGVQAESRLRHGALVDTLAEHEAQVRLFVLGKRGEHADFARGHLGSEVERVVRAMHRPILVVSRAYAEITRVLVAFDGSATTRKGVEMVAGSPLFRGLNIEVVTVGAPSDANRRNLEWALATLATAGIDGQGAIVEGEADDVIAQQVKSQQIDLLVMGAYGHSRIRQLIVGSTTTSVLRTCRVPVLLLR</sequence>
<keyword evidence="4" id="KW-1185">Reference proteome</keyword>
<evidence type="ECO:0000313" key="3">
    <source>
        <dbReference type="EMBL" id="MDH5834832.1"/>
    </source>
</evidence>
<dbReference type="PRINTS" id="PR01438">
    <property type="entry name" value="UNVRSLSTRESS"/>
</dbReference>
<feature type="domain" description="UspA" evidence="2">
    <location>
        <begin position="227"/>
        <end position="297"/>
    </location>
</feature>
<dbReference type="Proteomes" id="UP001156873">
    <property type="component" value="Unassembled WGS sequence"/>
</dbReference>
<comment type="similarity">
    <text evidence="1">Belongs to the universal stress protein A family.</text>
</comment>
<dbReference type="CDD" id="cd00293">
    <property type="entry name" value="USP-like"/>
    <property type="match status" value="2"/>
</dbReference>
<dbReference type="RefSeq" id="WP_280579311.1">
    <property type="nucleotide sequence ID" value="NZ_JARXRO010000018.1"/>
</dbReference>
<dbReference type="EMBL" id="JARXRO010000018">
    <property type="protein sequence ID" value="MDH5834832.1"/>
    <property type="molecule type" value="Genomic_DNA"/>
</dbReference>
<gene>
    <name evidence="3" type="ORF">QFW81_13000</name>
</gene>
<name>A0ABT6JVW9_9GAMM</name>
<dbReference type="PANTHER" id="PTHR46268">
    <property type="entry name" value="STRESS RESPONSE PROTEIN NHAX"/>
    <property type="match status" value="1"/>
</dbReference>
<evidence type="ECO:0000313" key="4">
    <source>
        <dbReference type="Proteomes" id="UP001156873"/>
    </source>
</evidence>
<feature type="domain" description="UspA" evidence="2">
    <location>
        <begin position="16"/>
        <end position="170"/>
    </location>
</feature>
<reference evidence="3 4" key="1">
    <citation type="submission" date="2023-04" db="EMBL/GenBank/DDBJ databases">
        <title>Luteimonas sp. M1R5S59.</title>
        <authorList>
            <person name="Sun J.-Q."/>
        </authorList>
    </citation>
    <scope>NUCLEOTIDE SEQUENCE [LARGE SCALE GENOMIC DNA]</scope>
    <source>
        <strain evidence="3 4">M1R5S59</strain>
    </source>
</reference>